<accession>A0A6C0HTB8</accession>
<proteinExistence type="predicted"/>
<dbReference type="SUPFAM" id="SSF51283">
    <property type="entry name" value="dUTPase-like"/>
    <property type="match status" value="1"/>
</dbReference>
<sequence>MEKQTEAELFRKYGGYILLEIYSNVNYQDQINDNNNTLLKSLYCPTDYVNDGFDLITPETVYCSDVSKIDFNIKIQSFCVTETKKFPCGMKLYPRSSITKTPLRLANSVGVIDPGYRGNIIGVFDCCADYELVGGSRIVQLCASSLLPIFVSPISYNELLVSNRGENGFGSSGI</sequence>
<dbReference type="InterPro" id="IPR036157">
    <property type="entry name" value="dUTPase-like_sf"/>
</dbReference>
<dbReference type="EMBL" id="MN740008">
    <property type="protein sequence ID" value="QHT83385.1"/>
    <property type="molecule type" value="Genomic_DNA"/>
</dbReference>
<dbReference type="AlphaFoldDB" id="A0A6C0HTB8"/>
<dbReference type="Gene3D" id="2.70.40.10">
    <property type="match status" value="1"/>
</dbReference>
<organism evidence="1">
    <name type="scientific">viral metagenome</name>
    <dbReference type="NCBI Taxonomy" id="1070528"/>
    <lineage>
        <taxon>unclassified sequences</taxon>
        <taxon>metagenomes</taxon>
        <taxon>organismal metagenomes</taxon>
    </lineage>
</organism>
<reference evidence="1" key="1">
    <citation type="journal article" date="2020" name="Nature">
        <title>Giant virus diversity and host interactions through global metagenomics.</title>
        <authorList>
            <person name="Schulz F."/>
            <person name="Roux S."/>
            <person name="Paez-Espino D."/>
            <person name="Jungbluth S."/>
            <person name="Walsh D.A."/>
            <person name="Denef V.J."/>
            <person name="McMahon K.D."/>
            <person name="Konstantinidis K.T."/>
            <person name="Eloe-Fadrosh E.A."/>
            <person name="Kyrpides N.C."/>
            <person name="Woyke T."/>
        </authorList>
    </citation>
    <scope>NUCLEOTIDE SEQUENCE</scope>
    <source>
        <strain evidence="1">GVMAG-M-3300023184-167</strain>
    </source>
</reference>
<name>A0A6C0HTB8_9ZZZZ</name>
<evidence type="ECO:0000313" key="1">
    <source>
        <dbReference type="EMBL" id="QHT83385.1"/>
    </source>
</evidence>
<evidence type="ECO:0008006" key="2">
    <source>
        <dbReference type="Google" id="ProtNLM"/>
    </source>
</evidence>
<protein>
    <recommendedName>
        <fullName evidence="2">dUTPase-like domain-containing protein</fullName>
    </recommendedName>
</protein>